<dbReference type="RefSeq" id="WP_256620578.1">
    <property type="nucleotide sequence ID" value="NZ_JANIBC010000027.1"/>
</dbReference>
<proteinExistence type="predicted"/>
<name>A0A9X2LBW6_9PROT</name>
<dbReference type="Gene3D" id="2.180.10.10">
    <property type="entry name" value="RHS repeat-associated core"/>
    <property type="match status" value="3"/>
</dbReference>
<dbReference type="EMBL" id="JANIBC010000027">
    <property type="protein sequence ID" value="MCQ8186639.1"/>
    <property type="molecule type" value="Genomic_DNA"/>
</dbReference>
<evidence type="ECO:0000313" key="3">
    <source>
        <dbReference type="Proteomes" id="UP001142610"/>
    </source>
</evidence>
<evidence type="ECO:0008006" key="4">
    <source>
        <dbReference type="Google" id="ProtNLM"/>
    </source>
</evidence>
<reference evidence="2" key="1">
    <citation type="submission" date="2022-07" db="EMBL/GenBank/DDBJ databases">
        <title>Parvularcula maris sp. nov., an algicidal bacterium isolated from seawater.</title>
        <authorList>
            <person name="Li F."/>
        </authorList>
    </citation>
    <scope>NUCLEOTIDE SEQUENCE</scope>
    <source>
        <strain evidence="2">BGMRC 0090</strain>
    </source>
</reference>
<comment type="caution">
    <text evidence="2">The sequence shown here is derived from an EMBL/GenBank/DDBJ whole genome shotgun (WGS) entry which is preliminary data.</text>
</comment>
<gene>
    <name evidence="2" type="ORF">NOG11_14750</name>
</gene>
<sequence>MSIPDARESYKVAERLGANDFGVLGDAIDPYTGALSFSQVDVSIPGNFDLEVAVRRSISQGWKFHKDTPTAFGDWELEVPRIERKVIQPVDVTQSSPASDFDGLFADQFHRVDPVWQADRCSQPDVAGAYYQMPFRWANSNGTMSFYSPAGSEPSGQNWDHDIIVAEWFGDERDYSSGTNLIVPGRVQEEILHDVQGSVWSSGGSAPPKATKSYWKFECIQEESGNGEGFIAVAPNGDRYRFDKLVYRQAPYKNTVPEGMDWAVIYQTSGVSVATMLATEVTDVHGNWVRYSYRTDGLPWKIEASDGRTITVTYGSHGRAEKVSAHGREWSYEYEYDAGWRRNLLKRVIEPKDPSWPDRTWSYDLKALPYQPKGGQACSLPTYSVSVTDPNGVTGTFELNELIRPKPLSSLGPVNTRCQDDPVSPGWAYSSGWDQVFEVAGVTKKTISGPGMPTSVWSYAYDGAKMTMTDPEGHSVETEFDARGRPIVRKVIDQARGILRTTTTSYDDAEKVGSTFRHVGPYPLTHDIAQFTTPHRTDTVVISEGGEQYTTDLDYNESLSSNAFSFGQPTSVTRSSTVSVPAPGYAGPRTTVTTYDNSRLTSWIVGLPDTVTHNNKLFHDYTFTAKGDLQRHDKFGAAYKSYDYHPDGTLKSASSVGNGGALDRTTSFASWHRGIPRSITLPDTNTLSATVSDLGEVLSTTDQGSRTTTYLYNDAGWLERIERPSPWEPTTIAYDMADDSFGTMRQTIGRGSLQTVVHLDELLRPTLERSEDTRNIAGTRSYVRTTYDKLGRPNYTSAPQTGTSASAYGSLTFYDALGRVTEVRDNIAPYASTRTDYLPGNKVQVTDPEGHITITTKGGYASPDDGPVLLIEQPEGINTAMTYDAFGNLKTARQYGTFGGYTGDITQHYSYDSRLRLCRHYTPEQNATLYRYDAADQMTGMARGQAGTTGCPTSMPSGHTITYGYDEMGRQESVNFPDSAPDITKGYDEVGSLISVLRGNTLWEGAWLYGGPEPLLDWERATIEGQAYLTGYSYSNDGVLQRMVYPGGADIAFAADAFGRPTQARGGNGSGVPYASGMTYHPGGRLHTASFGNGQGYLTALDPRKRLERLYYQGAFDFRYTYDLNGRMKSTADMSSTGRNRTYGYDGAGRLDWAIGRFGEIDYEYDPLGNLRKKTQTGGTEEPDPFRRDYLYDDRGNVSADGVRTYVSDSSNQPVSMAGLA</sequence>
<evidence type="ECO:0000313" key="2">
    <source>
        <dbReference type="EMBL" id="MCQ8186639.1"/>
    </source>
</evidence>
<accession>A0A9X2LBW6</accession>
<protein>
    <recommendedName>
        <fullName evidence="4">RHS repeat protein</fullName>
    </recommendedName>
</protein>
<feature type="region of interest" description="Disordered" evidence="1">
    <location>
        <begin position="1170"/>
        <end position="1190"/>
    </location>
</feature>
<keyword evidence="3" id="KW-1185">Reference proteome</keyword>
<feature type="non-terminal residue" evidence="2">
    <location>
        <position position="1221"/>
    </location>
</feature>
<evidence type="ECO:0000256" key="1">
    <source>
        <dbReference type="SAM" id="MobiDB-lite"/>
    </source>
</evidence>
<dbReference type="Proteomes" id="UP001142610">
    <property type="component" value="Unassembled WGS sequence"/>
</dbReference>
<dbReference type="AlphaFoldDB" id="A0A9X2LBW6"/>
<organism evidence="2 3">
    <name type="scientific">Parvularcula maris</name>
    <dbReference type="NCBI Taxonomy" id="2965077"/>
    <lineage>
        <taxon>Bacteria</taxon>
        <taxon>Pseudomonadati</taxon>
        <taxon>Pseudomonadota</taxon>
        <taxon>Alphaproteobacteria</taxon>
        <taxon>Parvularculales</taxon>
        <taxon>Parvularculaceae</taxon>
        <taxon>Parvularcula</taxon>
    </lineage>
</organism>